<evidence type="ECO:0000313" key="8">
    <source>
        <dbReference type="EMBL" id="RHY91122.1"/>
    </source>
</evidence>
<dbReference type="VEuPathDB" id="FungiDB:H257_18694"/>
<dbReference type="InterPro" id="IPR022684">
    <property type="entry name" value="Calpain_cysteine_protease"/>
</dbReference>
<dbReference type="GO" id="GO:0004198">
    <property type="term" value="F:calcium-dependent cysteine-type endopeptidase activity"/>
    <property type="evidence" value="ECO:0007669"/>
    <property type="project" value="InterPro"/>
</dbReference>
<dbReference type="SUPFAM" id="SSF47473">
    <property type="entry name" value="EF-hand"/>
    <property type="match status" value="1"/>
</dbReference>
<dbReference type="InterPro" id="IPR002048">
    <property type="entry name" value="EF_hand_dom"/>
</dbReference>
<proteinExistence type="inferred from homology"/>
<evidence type="ECO:0000256" key="1">
    <source>
        <dbReference type="ARBA" id="ARBA00007623"/>
    </source>
</evidence>
<comment type="similarity">
    <text evidence="1">Belongs to the peptidase C2 family.</text>
</comment>
<dbReference type="PANTHER" id="PTHR10183:SF379">
    <property type="entry name" value="CALPAIN-5"/>
    <property type="match status" value="1"/>
</dbReference>
<organism evidence="8 9">
    <name type="scientific">Aphanomyces astaci</name>
    <name type="common">Crayfish plague agent</name>
    <dbReference type="NCBI Taxonomy" id="112090"/>
    <lineage>
        <taxon>Eukaryota</taxon>
        <taxon>Sar</taxon>
        <taxon>Stramenopiles</taxon>
        <taxon>Oomycota</taxon>
        <taxon>Saprolegniomycetes</taxon>
        <taxon>Saprolegniales</taxon>
        <taxon>Verrucalvaceae</taxon>
        <taxon>Aphanomyces</taxon>
    </lineage>
</organism>
<name>A0A397EHQ2_APHAT</name>
<accession>A0A397EHQ2</accession>
<gene>
    <name evidence="8" type="ORF">DYB31_010392</name>
</gene>
<evidence type="ECO:0000256" key="5">
    <source>
        <dbReference type="ARBA" id="ARBA00022837"/>
    </source>
</evidence>
<keyword evidence="5" id="KW-0106">Calcium</keyword>
<comment type="caution">
    <text evidence="8">The sequence shown here is derived from an EMBL/GenBank/DDBJ whole genome shotgun (WGS) entry which is preliminary data.</text>
</comment>
<dbReference type="Proteomes" id="UP000266196">
    <property type="component" value="Unassembled WGS sequence"/>
</dbReference>
<dbReference type="InterPro" id="IPR038765">
    <property type="entry name" value="Papain-like_cys_pep_sf"/>
</dbReference>
<evidence type="ECO:0000259" key="7">
    <source>
        <dbReference type="PROSITE" id="PS50222"/>
    </source>
</evidence>
<evidence type="ECO:0000313" key="9">
    <source>
        <dbReference type="Proteomes" id="UP000266196"/>
    </source>
</evidence>
<dbReference type="InterPro" id="IPR011992">
    <property type="entry name" value="EF-hand-dom_pair"/>
</dbReference>
<dbReference type="SUPFAM" id="SSF54001">
    <property type="entry name" value="Cysteine proteinases"/>
    <property type="match status" value="1"/>
</dbReference>
<feature type="domain" description="EF-hand" evidence="7">
    <location>
        <begin position="301"/>
        <end position="336"/>
    </location>
</feature>
<dbReference type="Pfam" id="PF00648">
    <property type="entry name" value="Peptidase_C2"/>
    <property type="match status" value="1"/>
</dbReference>
<dbReference type="AlphaFoldDB" id="A0A397EHQ2"/>
<dbReference type="EMBL" id="QUTE01017966">
    <property type="protein sequence ID" value="RHY91122.1"/>
    <property type="molecule type" value="Genomic_DNA"/>
</dbReference>
<feature type="region of interest" description="Disordered" evidence="6">
    <location>
        <begin position="482"/>
        <end position="504"/>
    </location>
</feature>
<dbReference type="PROSITE" id="PS00018">
    <property type="entry name" value="EF_HAND_1"/>
    <property type="match status" value="1"/>
</dbReference>
<keyword evidence="3" id="KW-0378">Hydrolase</keyword>
<dbReference type="InterPro" id="IPR018247">
    <property type="entry name" value="EF_Hand_1_Ca_BS"/>
</dbReference>
<sequence>IYFDPCFGPNDADSTGMLALCKNGDVPYAKLHGSYEALIGGYIDVALSDLTGLCSEQIILKPDYAGYGDDPFAPKPGEQAGDGFWKRLLTYKRNGTLMGCSIQPDPKGNKNIVAEGSAGQGNVNLAMEPQEEVTDVNQNDGTFFMSFDDWKARYTHFFAGIALQNKDTGKTNMGRFWISVYGQRPVFHLEGGQPIVEEEEITDFSLIPRGPPVVPGVLSPAFKEIVVPGEAQHRQFENLKDEMLAQARAKGKSCIYLYISKYPSVGIGYREAKREFANAGALRKTDFKRRMMNLGFKMDEMSDEKVLILFNGMDKDKSNTIQAEELLECFMLDIEEDRIASVVPEREDEEVPEKVNQEGILEVHVVNLCIAEIKQHTLPLLTLPSLSFSAKEALQHGTCVLDVLEDNPALLQDLHVAFLQALHPTDAVFHKRIQELVTKYKQPKQKANPRGPKKKLIRHDTTPVQQFFALVQSRLDMLAAAAGSNSLASPTTKEKQASESRKPFNWAVIDSTDSTVRYP</sequence>
<dbReference type="GO" id="GO:0006508">
    <property type="term" value="P:proteolysis"/>
    <property type="evidence" value="ECO:0007669"/>
    <property type="project" value="UniProtKB-KW"/>
</dbReference>
<keyword evidence="4" id="KW-0788">Thiol protease</keyword>
<evidence type="ECO:0000256" key="2">
    <source>
        <dbReference type="ARBA" id="ARBA00022670"/>
    </source>
</evidence>
<dbReference type="GO" id="GO:0005509">
    <property type="term" value="F:calcium ion binding"/>
    <property type="evidence" value="ECO:0007669"/>
    <property type="project" value="InterPro"/>
</dbReference>
<feature type="non-terminal residue" evidence="8">
    <location>
        <position position="1"/>
    </location>
</feature>
<reference evidence="8 9" key="1">
    <citation type="submission" date="2018-08" db="EMBL/GenBank/DDBJ databases">
        <title>Aphanomyces genome sequencing and annotation.</title>
        <authorList>
            <person name="Minardi D."/>
            <person name="Oidtmann B."/>
            <person name="Van Der Giezen M."/>
            <person name="Studholme D.J."/>
        </authorList>
    </citation>
    <scope>NUCLEOTIDE SEQUENCE [LARGE SCALE GENOMIC DNA]</scope>
    <source>
        <strain evidence="8 9">197901</strain>
    </source>
</reference>
<dbReference type="PROSITE" id="PS50222">
    <property type="entry name" value="EF_HAND_2"/>
    <property type="match status" value="1"/>
</dbReference>
<keyword evidence="2" id="KW-0645">Protease</keyword>
<protein>
    <recommendedName>
        <fullName evidence="7">EF-hand domain-containing protein</fullName>
    </recommendedName>
</protein>
<dbReference type="InterPro" id="IPR001300">
    <property type="entry name" value="Peptidase_C2_calpain_cat"/>
</dbReference>
<evidence type="ECO:0000256" key="4">
    <source>
        <dbReference type="ARBA" id="ARBA00022807"/>
    </source>
</evidence>
<evidence type="ECO:0000256" key="6">
    <source>
        <dbReference type="SAM" id="MobiDB-lite"/>
    </source>
</evidence>
<evidence type="ECO:0000256" key="3">
    <source>
        <dbReference type="ARBA" id="ARBA00022801"/>
    </source>
</evidence>
<dbReference type="PANTHER" id="PTHR10183">
    <property type="entry name" value="CALPAIN"/>
    <property type="match status" value="1"/>
</dbReference>
<feature type="compositionally biased region" description="Basic and acidic residues" evidence="6">
    <location>
        <begin position="492"/>
        <end position="502"/>
    </location>
</feature>